<sequence length="197" mass="20676">VSEAELEAAQALLALSARSAIDTSGTQEEPAASAAAAPPGGRGATPGAADPTAASDTSTHGSSNGTYLQVGLSKLKKEAAELREKLSDKTSFIVQQAAVRLAQSTNVDPTDRRIDQWLTQARARYYNSSPLWQQKAEKLEALAAEWERQIATGAVTPLRPVEGTPSRKKAIKQAAGPDPTAGRPGASGFLLRRFPSV</sequence>
<dbReference type="AlphaFoldDB" id="A0A151GZI7"/>
<feature type="non-terminal residue" evidence="2">
    <location>
        <position position="197"/>
    </location>
</feature>
<gene>
    <name evidence="2" type="ORF">TGPRC2_295935A</name>
</gene>
<dbReference type="Proteomes" id="UP000075225">
    <property type="component" value="Unassembled WGS sequence"/>
</dbReference>
<dbReference type="EMBL" id="AHZP02002957">
    <property type="protein sequence ID" value="KYK62526.1"/>
    <property type="molecule type" value="Genomic_DNA"/>
</dbReference>
<accession>A0A151GZI7</accession>
<feature type="compositionally biased region" description="Low complexity" evidence="1">
    <location>
        <begin position="30"/>
        <end position="59"/>
    </location>
</feature>
<feature type="non-terminal residue" evidence="2">
    <location>
        <position position="1"/>
    </location>
</feature>
<proteinExistence type="predicted"/>
<protein>
    <submittedName>
        <fullName evidence="2">KRUF family protein</fullName>
    </submittedName>
</protein>
<evidence type="ECO:0000313" key="3">
    <source>
        <dbReference type="Proteomes" id="UP000075225"/>
    </source>
</evidence>
<evidence type="ECO:0000256" key="1">
    <source>
        <dbReference type="SAM" id="MobiDB-lite"/>
    </source>
</evidence>
<organism evidence="2 3">
    <name type="scientific">Toxoplasma gondii TgCatPRC2</name>
    <dbReference type="NCBI Taxonomy" id="1130821"/>
    <lineage>
        <taxon>Eukaryota</taxon>
        <taxon>Sar</taxon>
        <taxon>Alveolata</taxon>
        <taxon>Apicomplexa</taxon>
        <taxon>Conoidasida</taxon>
        <taxon>Coccidia</taxon>
        <taxon>Eucoccidiorida</taxon>
        <taxon>Eimeriorina</taxon>
        <taxon>Sarcocystidae</taxon>
        <taxon>Toxoplasma</taxon>
    </lineage>
</organism>
<comment type="caution">
    <text evidence="2">The sequence shown here is derived from an EMBL/GenBank/DDBJ whole genome shotgun (WGS) entry which is preliminary data.</text>
</comment>
<evidence type="ECO:0000313" key="2">
    <source>
        <dbReference type="EMBL" id="KYK62526.1"/>
    </source>
</evidence>
<feature type="region of interest" description="Disordered" evidence="1">
    <location>
        <begin position="157"/>
        <end position="188"/>
    </location>
</feature>
<reference evidence="3" key="1">
    <citation type="submission" date="2016-03" db="EMBL/GenBank/DDBJ databases">
        <authorList>
            <person name="Sibley D."/>
            <person name="Venepally P."/>
            <person name="Karamycheva S."/>
            <person name="Hadjithomas M."/>
            <person name="Khan A."/>
            <person name="Brunk B."/>
            <person name="Roos D."/>
            <person name="Caler E."/>
            <person name="Lorenzi H."/>
        </authorList>
    </citation>
    <scope>NUCLEOTIDE SEQUENCE [LARGE SCALE GENOMIC DNA]</scope>
    <source>
        <strain evidence="3">TgCatPRC2</strain>
    </source>
</reference>
<name>A0A151GZI7_TOXGO</name>
<feature type="region of interest" description="Disordered" evidence="1">
    <location>
        <begin position="21"/>
        <end position="66"/>
    </location>
</feature>
<dbReference type="VEuPathDB" id="ToxoDB:TGPRC2_295935A"/>